<feature type="compositionally biased region" description="Low complexity" evidence="14">
    <location>
        <begin position="42"/>
        <end position="54"/>
    </location>
</feature>
<feature type="region of interest" description="Disordered" evidence="14">
    <location>
        <begin position="40"/>
        <end position="76"/>
    </location>
</feature>
<comment type="similarity">
    <text evidence="12 13">Belongs to the TonB-dependent receptor family.</text>
</comment>
<evidence type="ECO:0000256" key="15">
    <source>
        <dbReference type="SAM" id="SignalP"/>
    </source>
</evidence>
<evidence type="ECO:0000256" key="8">
    <source>
        <dbReference type="ARBA" id="ARBA00023065"/>
    </source>
</evidence>
<evidence type="ECO:0000256" key="4">
    <source>
        <dbReference type="ARBA" id="ARBA00022496"/>
    </source>
</evidence>
<evidence type="ECO:0000259" key="16">
    <source>
        <dbReference type="Pfam" id="PF00593"/>
    </source>
</evidence>
<keyword evidence="18" id="KW-0675">Receptor</keyword>
<dbReference type="RefSeq" id="WP_084597049.1">
    <property type="nucleotide sequence ID" value="NZ_BAMZ01000022.1"/>
</dbReference>
<dbReference type="PROSITE" id="PS52016">
    <property type="entry name" value="TONB_DEPENDENT_REC_3"/>
    <property type="match status" value="1"/>
</dbReference>
<feature type="domain" description="TonB-dependent receptor plug" evidence="17">
    <location>
        <begin position="80"/>
        <end position="191"/>
    </location>
</feature>
<evidence type="ECO:0000256" key="3">
    <source>
        <dbReference type="ARBA" id="ARBA00022452"/>
    </source>
</evidence>
<dbReference type="InterPro" id="IPR036942">
    <property type="entry name" value="Beta-barrel_TonB_sf"/>
</dbReference>
<dbReference type="InterPro" id="IPR039426">
    <property type="entry name" value="TonB-dep_rcpt-like"/>
</dbReference>
<evidence type="ECO:0000256" key="11">
    <source>
        <dbReference type="ARBA" id="ARBA00023237"/>
    </source>
</evidence>
<dbReference type="Pfam" id="PF00593">
    <property type="entry name" value="TonB_dep_Rec_b-barrel"/>
    <property type="match status" value="1"/>
</dbReference>
<evidence type="ECO:0000256" key="6">
    <source>
        <dbReference type="ARBA" id="ARBA00022729"/>
    </source>
</evidence>
<dbReference type="PANTHER" id="PTHR32552">
    <property type="entry name" value="FERRICHROME IRON RECEPTOR-RELATED"/>
    <property type="match status" value="1"/>
</dbReference>
<keyword evidence="2 12" id="KW-0813">Transport</keyword>
<keyword evidence="19" id="KW-1185">Reference proteome</keyword>
<feature type="signal peptide" evidence="15">
    <location>
        <begin position="1"/>
        <end position="24"/>
    </location>
</feature>
<dbReference type="Pfam" id="PF07715">
    <property type="entry name" value="Plug"/>
    <property type="match status" value="1"/>
</dbReference>
<dbReference type="Proteomes" id="UP000216033">
    <property type="component" value="Unassembled WGS sequence"/>
</dbReference>
<evidence type="ECO:0000256" key="7">
    <source>
        <dbReference type="ARBA" id="ARBA00023004"/>
    </source>
</evidence>
<keyword evidence="5 12" id="KW-0812">Transmembrane</keyword>
<keyword evidence="11 12" id="KW-0998">Cell outer membrane</keyword>
<evidence type="ECO:0000256" key="12">
    <source>
        <dbReference type="PROSITE-ProRule" id="PRU01360"/>
    </source>
</evidence>
<dbReference type="InterPro" id="IPR000531">
    <property type="entry name" value="Beta-barrel_TonB"/>
</dbReference>
<dbReference type="OrthoDB" id="7229372at2"/>
<feature type="domain" description="TonB-dependent receptor-like beta-barrel" evidence="16">
    <location>
        <begin position="308"/>
        <end position="786"/>
    </location>
</feature>
<evidence type="ECO:0000256" key="2">
    <source>
        <dbReference type="ARBA" id="ARBA00022448"/>
    </source>
</evidence>
<accession>A0A270BEK4</accession>
<protein>
    <submittedName>
        <fullName evidence="18">Heme receptor</fullName>
    </submittedName>
</protein>
<dbReference type="GeneID" id="98303066"/>
<keyword evidence="6 15" id="KW-0732">Signal</keyword>
<comment type="subcellular location">
    <subcellularLocation>
        <location evidence="1 12">Cell outer membrane</location>
        <topology evidence="1 12">Multi-pass membrane protein</topology>
    </subcellularLocation>
</comment>
<keyword evidence="10 12" id="KW-0472">Membrane</keyword>
<gene>
    <name evidence="18" type="ORF">B9K05_10505</name>
</gene>
<dbReference type="InterPro" id="IPR037066">
    <property type="entry name" value="Plug_dom_sf"/>
</dbReference>
<reference evidence="18 19" key="1">
    <citation type="submission" date="2017-04" db="EMBL/GenBank/DDBJ databases">
        <title>Kefir bacterial isolates.</title>
        <authorList>
            <person name="Kim Y."/>
            <person name="Blasche S."/>
            <person name="Patil K.R."/>
        </authorList>
    </citation>
    <scope>NUCLEOTIDE SEQUENCE [LARGE SCALE GENOMIC DNA]</scope>
    <source>
        <strain evidence="18 19">KR-2</strain>
    </source>
</reference>
<feature type="chain" id="PRO_5012695834" evidence="15">
    <location>
        <begin position="25"/>
        <end position="828"/>
    </location>
</feature>
<keyword evidence="3 12" id="KW-1134">Transmembrane beta strand</keyword>
<comment type="caution">
    <text evidence="18">The sequence shown here is derived from an EMBL/GenBank/DDBJ whole genome shotgun (WGS) entry which is preliminary data.</text>
</comment>
<evidence type="ECO:0000256" key="14">
    <source>
        <dbReference type="SAM" id="MobiDB-lite"/>
    </source>
</evidence>
<evidence type="ECO:0000256" key="10">
    <source>
        <dbReference type="ARBA" id="ARBA00023136"/>
    </source>
</evidence>
<proteinExistence type="inferred from homology"/>
<organism evidence="18 19">
    <name type="scientific">Acetobacter syzygii</name>
    <dbReference type="NCBI Taxonomy" id="146476"/>
    <lineage>
        <taxon>Bacteria</taxon>
        <taxon>Pseudomonadati</taxon>
        <taxon>Pseudomonadota</taxon>
        <taxon>Alphaproteobacteria</taxon>
        <taxon>Acetobacterales</taxon>
        <taxon>Acetobacteraceae</taxon>
        <taxon>Acetobacter</taxon>
    </lineage>
</organism>
<evidence type="ECO:0000256" key="1">
    <source>
        <dbReference type="ARBA" id="ARBA00004571"/>
    </source>
</evidence>
<evidence type="ECO:0000256" key="5">
    <source>
        <dbReference type="ARBA" id="ARBA00022692"/>
    </source>
</evidence>
<dbReference type="STRING" id="1231343.Absy_022_079"/>
<dbReference type="InterPro" id="IPR012910">
    <property type="entry name" value="Plug_dom"/>
</dbReference>
<dbReference type="PANTHER" id="PTHR32552:SF89">
    <property type="entry name" value="CATECHOLATE SIDEROPHORE RECEPTOR FIU"/>
    <property type="match status" value="1"/>
</dbReference>
<evidence type="ECO:0000313" key="19">
    <source>
        <dbReference type="Proteomes" id="UP000216033"/>
    </source>
</evidence>
<keyword evidence="9 13" id="KW-0798">TonB box</keyword>
<dbReference type="EMBL" id="NDFP01000011">
    <property type="protein sequence ID" value="PAL23483.1"/>
    <property type="molecule type" value="Genomic_DNA"/>
</dbReference>
<keyword evidence="8" id="KW-0406">Ion transport</keyword>
<name>A0A270BEK4_9PROT</name>
<dbReference type="GO" id="GO:0009279">
    <property type="term" value="C:cell outer membrane"/>
    <property type="evidence" value="ECO:0007669"/>
    <property type="project" value="UniProtKB-SubCell"/>
</dbReference>
<evidence type="ECO:0000256" key="13">
    <source>
        <dbReference type="RuleBase" id="RU003357"/>
    </source>
</evidence>
<evidence type="ECO:0000256" key="9">
    <source>
        <dbReference type="ARBA" id="ARBA00023077"/>
    </source>
</evidence>
<dbReference type="SUPFAM" id="SSF56935">
    <property type="entry name" value="Porins"/>
    <property type="match status" value="1"/>
</dbReference>
<keyword evidence="7" id="KW-0408">Iron</keyword>
<keyword evidence="4" id="KW-0410">Iron transport</keyword>
<evidence type="ECO:0000313" key="18">
    <source>
        <dbReference type="EMBL" id="PAL23483.1"/>
    </source>
</evidence>
<dbReference type="Gene3D" id="2.40.170.20">
    <property type="entry name" value="TonB-dependent receptor, beta-barrel domain"/>
    <property type="match status" value="1"/>
</dbReference>
<dbReference type="Gene3D" id="2.170.130.10">
    <property type="entry name" value="TonB-dependent receptor, plug domain"/>
    <property type="match status" value="1"/>
</dbReference>
<evidence type="ECO:0000259" key="17">
    <source>
        <dbReference type="Pfam" id="PF07715"/>
    </source>
</evidence>
<dbReference type="AlphaFoldDB" id="A0A270BEK4"/>
<sequence length="828" mass="91905">MSTKSIVMRGLLITTALFPASAWAATKEAAHTHKRLGTVSHPATATPTTKPALAVKHKPRSSASLQAKGEELSVSTRRRVRGTEVVVGRALLEKQVPGTNPLKALAQMPGVAFQSDDPQGVDTYSVNLYMHGFSQSEIGMTLDGMPLGEPVYRNYNGLNPVAAISSENVERLDVTQSAGAESVASTNNLGGSINYVSRTPSAKRGGTLLQTFGSNNMWHTFARFDSGELNSSGTKFFTSYMRNETDKWKGGSDQFMQQVNAKLVQPIGQQSKFSAFFDWDNLQQTNYQDYSPYWLKHNGPMIDNFIGTKNGWRNAYNYAIGKNLPSNIYDARDSSYYDSTSMEYDLFGGMSSDLVLADKLHWKTTVYGHDQTVRGTYTNPYGCGSNYNIADPTYTSSDAQYCTNDRVSLNGNPMFEQTKRPKIHRYGILSSVEYNIAHNDLSAGVWYENNKYISNQYAYAVPFPNEGSMWDQYGTPPTQGRMLWGQTYNTNTFTAFFSDTYHPVSNVALHFGFKSMLNTSRVQENGNWEPYTGVSAITGGESLTTAYAFLPHISGDWHFLKHHELFFDVSENAHAYSESGYNLTASAMAVSQAAYDSVKSTLRPETAWNYAVGYRYMDHLLQGSVYLYHTDFHNRLQQIVTGGTLSNLLATVQNVGGVTMNGVDAGVTLTPVTGLAISGSISYNHATYNNNMTSQGTLYHTAGKQVVDYPQLMYKLRASYAWRKAEVFVDSSFMGQRNYSYTGDYKLPSYWLTNAGLRYDLGNIGQYHKGLDFMKHAVVSFNVYNIANVKYAATVGQNGFLMSDPQGQNQSILLGAPRQFFGSIQIDF</sequence>
<dbReference type="GO" id="GO:0015344">
    <property type="term" value="F:siderophore uptake transmembrane transporter activity"/>
    <property type="evidence" value="ECO:0007669"/>
    <property type="project" value="TreeGrafter"/>
</dbReference>